<dbReference type="OrthoDB" id="4084751at2759"/>
<reference evidence="1" key="1">
    <citation type="submission" date="2022-10" db="EMBL/GenBank/DDBJ databases">
        <authorList>
            <person name="Chen Y."/>
            <person name="Dougan E. K."/>
            <person name="Chan C."/>
            <person name="Rhodes N."/>
            <person name="Thang M."/>
        </authorList>
    </citation>
    <scope>NUCLEOTIDE SEQUENCE</scope>
</reference>
<dbReference type="Proteomes" id="UP001152797">
    <property type="component" value="Unassembled WGS sequence"/>
</dbReference>
<proteinExistence type="predicted"/>
<organism evidence="1">
    <name type="scientific">Cladocopium goreaui</name>
    <dbReference type="NCBI Taxonomy" id="2562237"/>
    <lineage>
        <taxon>Eukaryota</taxon>
        <taxon>Sar</taxon>
        <taxon>Alveolata</taxon>
        <taxon>Dinophyceae</taxon>
        <taxon>Suessiales</taxon>
        <taxon>Symbiodiniaceae</taxon>
        <taxon>Cladocopium</taxon>
    </lineage>
</organism>
<dbReference type="AlphaFoldDB" id="A0A9P1FRA2"/>
<dbReference type="SUPFAM" id="SSF52151">
    <property type="entry name" value="FabD/lysophospholipase-like"/>
    <property type="match status" value="1"/>
</dbReference>
<dbReference type="Gene3D" id="2.80.10.50">
    <property type="match status" value="1"/>
</dbReference>
<gene>
    <name evidence="1" type="ORF">C1SCF055_LOCUS11471</name>
</gene>
<dbReference type="EMBL" id="CAMXCT030000845">
    <property type="protein sequence ID" value="CAL4771212.1"/>
    <property type="molecule type" value="Genomic_DNA"/>
</dbReference>
<accession>A0A9P1FRA2</accession>
<dbReference type="InterPro" id="IPR035992">
    <property type="entry name" value="Ricin_B-like_lectins"/>
</dbReference>
<evidence type="ECO:0000313" key="3">
    <source>
        <dbReference type="EMBL" id="CAL4771212.1"/>
    </source>
</evidence>
<dbReference type="EMBL" id="CAMXCT020000845">
    <property type="protein sequence ID" value="CAL1137275.1"/>
    <property type="molecule type" value="Genomic_DNA"/>
</dbReference>
<dbReference type="EMBL" id="CAMXCT010000845">
    <property type="protein sequence ID" value="CAI3983900.1"/>
    <property type="molecule type" value="Genomic_DNA"/>
</dbReference>
<dbReference type="PROSITE" id="PS50231">
    <property type="entry name" value="RICIN_B_LECTIN"/>
    <property type="match status" value="1"/>
</dbReference>
<dbReference type="CDD" id="cd00161">
    <property type="entry name" value="beta-trefoil_Ricin-like"/>
    <property type="match status" value="1"/>
</dbReference>
<evidence type="ECO:0000313" key="4">
    <source>
        <dbReference type="Proteomes" id="UP001152797"/>
    </source>
</evidence>
<reference evidence="2" key="2">
    <citation type="submission" date="2024-04" db="EMBL/GenBank/DDBJ databases">
        <authorList>
            <person name="Chen Y."/>
            <person name="Shah S."/>
            <person name="Dougan E. K."/>
            <person name="Thang M."/>
            <person name="Chan C."/>
        </authorList>
    </citation>
    <scope>NUCLEOTIDE SEQUENCE [LARGE SCALE GENOMIC DNA]</scope>
</reference>
<dbReference type="SUPFAM" id="SSF50370">
    <property type="entry name" value="Ricin B-like lectins"/>
    <property type="match status" value="1"/>
</dbReference>
<sequence>MTYRWPSSETMAADDQLWLRSPCAEDAPYFFLCNRSLGTQVLEVRGRAEAASLRMSEFDGSDRQKWMVDGESRLTSKLDASTSSSCSRVKYCIDVIGARDENGASVCAYAANGGWNQRWDMEVVDKASSIELVRIVSKMAGQRLLTVENGDQMRKDMIMEICYLSRWCHLEQGLVQLQKVVWNHGVPEAIVEERLGKQLGKGTGSDDKGSGKDADTVLARVLPVNSQTGTSWHPKIEHGLCVSGGGSRAFAYSMGVYRALHELQLIPRLDAISSVSGGTWCSSIFMFARSFKGRSISTEELLGPGTKPSELSMEFLRRDVAPIASGIVHCDSDKIIVELLAKFKGREWEVWSHVMSAWLLRDFDELKSFDAYMASSEESVEKIRANNPELKESLFLTPRSDRPGTFIMVGTLRAPLGKLASLENVVLFQMSPDYTGNPFYPEDQQVVYDGLPICPCDACCYTCSPLSRTVGGGFVETFAFGGLAPSTQEEGLTEVGKPEKPFALPYAVAISSWAPANYMELSRVTADHLNQRQRRLSTPFGTGDFDVPEKKLAFVISVLWSLKKTK</sequence>
<keyword evidence="4" id="KW-1185">Reference proteome</keyword>
<protein>
    <submittedName>
        <fullName evidence="3">J domain-containing protein</fullName>
    </submittedName>
</protein>
<name>A0A9P1FRA2_9DINO</name>
<dbReference type="InterPro" id="IPR016035">
    <property type="entry name" value="Acyl_Trfase/lysoPLipase"/>
</dbReference>
<evidence type="ECO:0000313" key="1">
    <source>
        <dbReference type="EMBL" id="CAI3983900.1"/>
    </source>
</evidence>
<dbReference type="Gene3D" id="3.40.1090.10">
    <property type="entry name" value="Cytosolic phospholipase A2 catalytic domain"/>
    <property type="match status" value="1"/>
</dbReference>
<evidence type="ECO:0000313" key="2">
    <source>
        <dbReference type="EMBL" id="CAL1137275.1"/>
    </source>
</evidence>
<comment type="caution">
    <text evidence="1">The sequence shown here is derived from an EMBL/GenBank/DDBJ whole genome shotgun (WGS) entry which is preliminary data.</text>
</comment>